<proteinExistence type="predicted"/>
<name>A0A381T314_9ZZZZ</name>
<dbReference type="AlphaFoldDB" id="A0A381T314"/>
<organism evidence="1">
    <name type="scientific">marine metagenome</name>
    <dbReference type="NCBI Taxonomy" id="408172"/>
    <lineage>
        <taxon>unclassified sequences</taxon>
        <taxon>metagenomes</taxon>
        <taxon>ecological metagenomes</taxon>
    </lineage>
</organism>
<dbReference type="EMBL" id="UINC01003950">
    <property type="protein sequence ID" value="SVA10595.1"/>
    <property type="molecule type" value="Genomic_DNA"/>
</dbReference>
<sequence length="45" mass="5054">MVEDQQTEICSFCYGQITWVATAEGYLSVGEIGHDLVSILGQFWQ</sequence>
<reference evidence="1" key="1">
    <citation type="submission" date="2018-05" db="EMBL/GenBank/DDBJ databases">
        <authorList>
            <person name="Lanie J.A."/>
            <person name="Ng W.-L."/>
            <person name="Kazmierczak K.M."/>
            <person name="Andrzejewski T.M."/>
            <person name="Davidsen T.M."/>
            <person name="Wayne K.J."/>
            <person name="Tettelin H."/>
            <person name="Glass J.I."/>
            <person name="Rusch D."/>
            <person name="Podicherti R."/>
            <person name="Tsui H.-C.T."/>
            <person name="Winkler M.E."/>
        </authorList>
    </citation>
    <scope>NUCLEOTIDE SEQUENCE</scope>
</reference>
<protein>
    <submittedName>
        <fullName evidence="1">Uncharacterized protein</fullName>
    </submittedName>
</protein>
<evidence type="ECO:0000313" key="1">
    <source>
        <dbReference type="EMBL" id="SVA10595.1"/>
    </source>
</evidence>
<gene>
    <name evidence="1" type="ORF">METZ01_LOCUS63449</name>
</gene>
<accession>A0A381T314</accession>